<feature type="non-terminal residue" evidence="2">
    <location>
        <position position="1"/>
    </location>
</feature>
<dbReference type="SUPFAM" id="SSF51730">
    <property type="entry name" value="FAD-linked oxidoreductase"/>
    <property type="match status" value="1"/>
</dbReference>
<sequence>EANPQFVKPLQAAKKRNMMSITVDALPCSRIHIHRGIKACRTSTNLFEKHEFVRLLELPTSSNSASAFSQALAGGSFQNGTIHAIVSPDIRTPFHFPFFNLNMGITGDFKKLTDENDKHDDLTPQVIKNYWQVRTIAAQMRMPSYLQNRMVNCAQELHSSGKRGSLLLVSGGHPFRRQWPINHLFPDSFSLLRIAHKLRNSGMIPSGVQFWAVENPLVNSVNRLEKKIIAGAEAIIVQPPLLPDHFTRWWDEANVRGLLDMTEVIVGIPVITSARNFAFWLHLTEATGKEAEALLQEFQRAEVSQFGCGVTKGTFCKAWNLRILEMVKSLP</sequence>
<keyword evidence="3" id="KW-1185">Reference proteome</keyword>
<evidence type="ECO:0000256" key="1">
    <source>
        <dbReference type="ARBA" id="ARBA00023002"/>
    </source>
</evidence>
<comment type="caution">
    <text evidence="2">The sequence shown here is derived from an EMBL/GenBank/DDBJ whole genome shotgun (WGS) entry which is preliminary data.</text>
</comment>
<name>A0AA38LDI3_TAXCH</name>
<dbReference type="Gene3D" id="3.20.20.220">
    <property type="match status" value="1"/>
</dbReference>
<protein>
    <submittedName>
        <fullName evidence="2">Uncharacterized protein</fullName>
    </submittedName>
</protein>
<dbReference type="InterPro" id="IPR029041">
    <property type="entry name" value="FAD-linked_oxidoreductase-like"/>
</dbReference>
<dbReference type="AlphaFoldDB" id="A0AA38LDI3"/>
<evidence type="ECO:0000313" key="3">
    <source>
        <dbReference type="Proteomes" id="UP000824469"/>
    </source>
</evidence>
<keyword evidence="1" id="KW-0560">Oxidoreductase</keyword>
<dbReference type="OMA" id="RWWDEAN"/>
<reference evidence="2 3" key="1">
    <citation type="journal article" date="2021" name="Nat. Plants">
        <title>The Taxus genome provides insights into paclitaxel biosynthesis.</title>
        <authorList>
            <person name="Xiong X."/>
            <person name="Gou J."/>
            <person name="Liao Q."/>
            <person name="Li Y."/>
            <person name="Zhou Q."/>
            <person name="Bi G."/>
            <person name="Li C."/>
            <person name="Du R."/>
            <person name="Wang X."/>
            <person name="Sun T."/>
            <person name="Guo L."/>
            <person name="Liang H."/>
            <person name="Lu P."/>
            <person name="Wu Y."/>
            <person name="Zhang Z."/>
            <person name="Ro D.K."/>
            <person name="Shang Y."/>
            <person name="Huang S."/>
            <person name="Yan J."/>
        </authorList>
    </citation>
    <scope>NUCLEOTIDE SEQUENCE [LARGE SCALE GENOMIC DNA]</scope>
    <source>
        <strain evidence="2">Ta-2019</strain>
    </source>
</reference>
<proteinExistence type="predicted"/>
<dbReference type="GO" id="GO:0016491">
    <property type="term" value="F:oxidoreductase activity"/>
    <property type="evidence" value="ECO:0007669"/>
    <property type="project" value="UniProtKB-KW"/>
</dbReference>
<evidence type="ECO:0000313" key="2">
    <source>
        <dbReference type="EMBL" id="KAH9321198.1"/>
    </source>
</evidence>
<dbReference type="Proteomes" id="UP000824469">
    <property type="component" value="Unassembled WGS sequence"/>
</dbReference>
<accession>A0AA38LDI3</accession>
<feature type="non-terminal residue" evidence="2">
    <location>
        <position position="331"/>
    </location>
</feature>
<gene>
    <name evidence="2" type="ORF">KI387_015837</name>
</gene>
<organism evidence="2 3">
    <name type="scientific">Taxus chinensis</name>
    <name type="common">Chinese yew</name>
    <name type="synonym">Taxus wallichiana var. chinensis</name>
    <dbReference type="NCBI Taxonomy" id="29808"/>
    <lineage>
        <taxon>Eukaryota</taxon>
        <taxon>Viridiplantae</taxon>
        <taxon>Streptophyta</taxon>
        <taxon>Embryophyta</taxon>
        <taxon>Tracheophyta</taxon>
        <taxon>Spermatophyta</taxon>
        <taxon>Pinopsida</taxon>
        <taxon>Pinidae</taxon>
        <taxon>Conifers II</taxon>
        <taxon>Cupressales</taxon>
        <taxon>Taxaceae</taxon>
        <taxon>Taxus</taxon>
    </lineage>
</organism>
<dbReference type="EMBL" id="JAHRHJ020000003">
    <property type="protein sequence ID" value="KAH9321198.1"/>
    <property type="molecule type" value="Genomic_DNA"/>
</dbReference>